<feature type="domain" description="Nucleotidyl transferase" evidence="1">
    <location>
        <begin position="2"/>
        <end position="119"/>
    </location>
</feature>
<name>A0A5P1R8E0_9GAMM</name>
<reference evidence="2 3" key="1">
    <citation type="journal article" date="2019" name="Biochem. Eng. J.">
        <title>Metabolic engineering of the marine bacteria Neptunomonas concharum for the production of acetoin and meso-2,3-butanediol from acetate.</title>
        <authorList>
            <person name="Li W."/>
            <person name="Pu N."/>
            <person name="Liu C.-X."/>
            <person name="Yuan Q.-P."/>
            <person name="Li Z.-J."/>
        </authorList>
    </citation>
    <scope>NUCLEOTIDE SEQUENCE [LARGE SCALE GENOMIC DNA]</scope>
    <source>
        <strain evidence="2 3">JCM17730</strain>
    </source>
</reference>
<dbReference type="KEGG" id="ncu:F0U83_03815"/>
<dbReference type="NCBIfam" id="NF045761">
    <property type="entry name" value="NAMPUrTaseMurU"/>
    <property type="match status" value="1"/>
</dbReference>
<dbReference type="EMBL" id="CP043869">
    <property type="protein sequence ID" value="QEQ95900.1"/>
    <property type="molecule type" value="Genomic_DNA"/>
</dbReference>
<dbReference type="Proteomes" id="UP000324760">
    <property type="component" value="Chromosome"/>
</dbReference>
<proteinExistence type="predicted"/>
<dbReference type="RefSeq" id="WP_138986604.1">
    <property type="nucleotide sequence ID" value="NZ_CP043869.1"/>
</dbReference>
<organism evidence="2 3">
    <name type="scientific">Neptunomonas concharum</name>
    <dbReference type="NCBI Taxonomy" id="1031538"/>
    <lineage>
        <taxon>Bacteria</taxon>
        <taxon>Pseudomonadati</taxon>
        <taxon>Pseudomonadota</taxon>
        <taxon>Gammaproteobacteria</taxon>
        <taxon>Oceanospirillales</taxon>
        <taxon>Oceanospirillaceae</taxon>
        <taxon>Neptunomonas</taxon>
    </lineage>
</organism>
<dbReference type="InterPro" id="IPR054790">
    <property type="entry name" value="MurU"/>
</dbReference>
<dbReference type="OrthoDB" id="9788272at2"/>
<keyword evidence="2" id="KW-0808">Transferase</keyword>
<dbReference type="InterPro" id="IPR005835">
    <property type="entry name" value="NTP_transferase_dom"/>
</dbReference>
<evidence type="ECO:0000259" key="1">
    <source>
        <dbReference type="Pfam" id="PF00483"/>
    </source>
</evidence>
<dbReference type="SUPFAM" id="SSF53448">
    <property type="entry name" value="Nucleotide-diphospho-sugar transferases"/>
    <property type="match status" value="1"/>
</dbReference>
<gene>
    <name evidence="2" type="ORF">F0U83_03815</name>
</gene>
<dbReference type="CDD" id="cd06422">
    <property type="entry name" value="NTP_transferase_like_1"/>
    <property type="match status" value="1"/>
</dbReference>
<dbReference type="InterPro" id="IPR029044">
    <property type="entry name" value="Nucleotide-diphossugar_trans"/>
</dbReference>
<sequence length="227" mass="24817">MKAMILAAGLGTRLRPLTLSTPKPLIPVNGKPLIEYHIERLARAGFLDITINHAWLGQQIEEYLGGGEKWGVNIRYSAETEPLETAGGVYQVLDHLSPHGEPFLLINGDIATDFNFSTLKTVSPTHGHLIMVPNPPHHPEGDFLLNGNRLSESEGSSYTFSGISVLTAALFEMCRPGKSPLGPLLRGAIAKDQLSGELTDSFWIDVGTPERLEQASHYYRGRQAHGN</sequence>
<keyword evidence="3" id="KW-1185">Reference proteome</keyword>
<dbReference type="PANTHER" id="PTHR22572">
    <property type="entry name" value="SUGAR-1-PHOSPHATE GUANYL TRANSFERASE"/>
    <property type="match status" value="1"/>
</dbReference>
<accession>A0A5P1R8E0</accession>
<evidence type="ECO:0000313" key="2">
    <source>
        <dbReference type="EMBL" id="QEQ95900.1"/>
    </source>
</evidence>
<evidence type="ECO:0000313" key="3">
    <source>
        <dbReference type="Proteomes" id="UP000324760"/>
    </source>
</evidence>
<dbReference type="Pfam" id="PF00483">
    <property type="entry name" value="NTP_transferase"/>
    <property type="match status" value="1"/>
</dbReference>
<dbReference type="GO" id="GO:0016740">
    <property type="term" value="F:transferase activity"/>
    <property type="evidence" value="ECO:0007669"/>
    <property type="project" value="UniProtKB-KW"/>
</dbReference>
<dbReference type="AlphaFoldDB" id="A0A5P1R8E0"/>
<dbReference type="Gene3D" id="3.90.550.10">
    <property type="entry name" value="Spore Coat Polysaccharide Biosynthesis Protein SpsA, Chain A"/>
    <property type="match status" value="1"/>
</dbReference>
<protein>
    <submittedName>
        <fullName evidence="2">Nucleotidyltransferase family protein</fullName>
    </submittedName>
</protein>
<dbReference type="InterPro" id="IPR050486">
    <property type="entry name" value="Mannose-1P_guanyltransferase"/>
</dbReference>